<feature type="transmembrane region" description="Helical" evidence="6">
    <location>
        <begin position="239"/>
        <end position="260"/>
    </location>
</feature>
<dbReference type="Gene3D" id="1.20.1250.20">
    <property type="entry name" value="MFS general substrate transporter like domains"/>
    <property type="match status" value="2"/>
</dbReference>
<dbReference type="RefSeq" id="WP_261518628.1">
    <property type="nucleotide sequence ID" value="NZ_JAODNW010000001.1"/>
</dbReference>
<organism evidence="8 9">
    <name type="scientific">Chelativorans intermedius</name>
    <dbReference type="NCBI Taxonomy" id="515947"/>
    <lineage>
        <taxon>Bacteria</taxon>
        <taxon>Pseudomonadati</taxon>
        <taxon>Pseudomonadota</taxon>
        <taxon>Alphaproteobacteria</taxon>
        <taxon>Hyphomicrobiales</taxon>
        <taxon>Phyllobacteriaceae</taxon>
        <taxon>Chelativorans</taxon>
    </lineage>
</organism>
<evidence type="ECO:0000256" key="4">
    <source>
        <dbReference type="ARBA" id="ARBA00022989"/>
    </source>
</evidence>
<evidence type="ECO:0000256" key="1">
    <source>
        <dbReference type="ARBA" id="ARBA00004651"/>
    </source>
</evidence>
<keyword evidence="3 6" id="KW-0812">Transmembrane</keyword>
<dbReference type="PROSITE" id="PS50850">
    <property type="entry name" value="MFS"/>
    <property type="match status" value="1"/>
</dbReference>
<feature type="domain" description="Major facilitator superfamily (MFS) profile" evidence="7">
    <location>
        <begin position="3"/>
        <end position="394"/>
    </location>
</feature>
<evidence type="ECO:0000313" key="9">
    <source>
        <dbReference type="Proteomes" id="UP001589755"/>
    </source>
</evidence>
<feature type="transmembrane region" description="Helical" evidence="6">
    <location>
        <begin position="95"/>
        <end position="116"/>
    </location>
</feature>
<evidence type="ECO:0000256" key="6">
    <source>
        <dbReference type="SAM" id="Phobius"/>
    </source>
</evidence>
<reference evidence="8 9" key="1">
    <citation type="submission" date="2024-09" db="EMBL/GenBank/DDBJ databases">
        <authorList>
            <person name="Sun Q."/>
            <person name="Mori K."/>
        </authorList>
    </citation>
    <scope>NUCLEOTIDE SEQUENCE [LARGE SCALE GENOMIC DNA]</scope>
    <source>
        <strain evidence="8 9">CCM 8543</strain>
    </source>
</reference>
<dbReference type="InterPro" id="IPR036259">
    <property type="entry name" value="MFS_trans_sf"/>
</dbReference>
<dbReference type="InterPro" id="IPR050189">
    <property type="entry name" value="MFS_Efflux_Transporters"/>
</dbReference>
<feature type="transmembrane region" description="Helical" evidence="6">
    <location>
        <begin position="199"/>
        <end position="219"/>
    </location>
</feature>
<dbReference type="PANTHER" id="PTHR43124">
    <property type="entry name" value="PURINE EFFLUX PUMP PBUE"/>
    <property type="match status" value="1"/>
</dbReference>
<dbReference type="InterPro" id="IPR020846">
    <property type="entry name" value="MFS_dom"/>
</dbReference>
<feature type="transmembrane region" description="Helical" evidence="6">
    <location>
        <begin position="338"/>
        <end position="360"/>
    </location>
</feature>
<name>A0ABV6D3Z6_9HYPH</name>
<protein>
    <submittedName>
        <fullName evidence="8">Nitrate/nitrite transporter</fullName>
    </submittedName>
</protein>
<feature type="transmembrane region" description="Helical" evidence="6">
    <location>
        <begin position="70"/>
        <end position="89"/>
    </location>
</feature>
<feature type="transmembrane region" description="Helical" evidence="6">
    <location>
        <begin position="272"/>
        <end position="290"/>
    </location>
</feature>
<dbReference type="SUPFAM" id="SSF103473">
    <property type="entry name" value="MFS general substrate transporter"/>
    <property type="match status" value="1"/>
</dbReference>
<feature type="transmembrane region" description="Helical" evidence="6">
    <location>
        <begin position="39"/>
        <end position="61"/>
    </location>
</feature>
<evidence type="ECO:0000256" key="2">
    <source>
        <dbReference type="ARBA" id="ARBA00022475"/>
    </source>
</evidence>
<comment type="subcellular location">
    <subcellularLocation>
        <location evidence="1">Cell membrane</location>
        <topology evidence="1">Multi-pass membrane protein</topology>
    </subcellularLocation>
</comment>
<feature type="transmembrane region" description="Helical" evidence="6">
    <location>
        <begin position="154"/>
        <end position="178"/>
    </location>
</feature>
<dbReference type="InterPro" id="IPR011701">
    <property type="entry name" value="MFS"/>
</dbReference>
<keyword evidence="2" id="KW-1003">Cell membrane</keyword>
<keyword evidence="9" id="KW-1185">Reference proteome</keyword>
<sequence>MAGIAALAAAYVLSQFYRSFLAVLTPALSLELGATKADLSAASGAWFAVFALMQFAIGIWLDRHGPRRTAAALLALGGGGGAFLFALAVQPWMVIAAMALIGMGCAPVLMASVFIFAKSYSPARLAVLTSFLMGIGMLGNVVSTSPLAAAAEAFGWRPVIAALGLLTLLVAAAILAFVRDPAVEEGAHASAGFRGYLELIRLPVLWPILPLAALNYAAAAGIRGLWAGPYLDEVYGADALVIGQVTLFMALAMAVGTFIYGPLDTLFGTRKWVAVAGNTLGMAAIAWLAAFPLAGISAATVALVIIGLAGGSFGIIMAHGRAFMPAHLTGRGVTLLNFFSIGGVGLMQFATGAVVTAGTVPGEPAAAYRTLFFFYAGLLAASLLVYLFSRDARPERSVRRRARAAES</sequence>
<accession>A0ABV6D3Z6</accession>
<evidence type="ECO:0000313" key="8">
    <source>
        <dbReference type="EMBL" id="MFC0207371.1"/>
    </source>
</evidence>
<dbReference type="PANTHER" id="PTHR43124:SF3">
    <property type="entry name" value="CHLORAMPHENICOL EFFLUX PUMP RV0191"/>
    <property type="match status" value="1"/>
</dbReference>
<keyword evidence="5 6" id="KW-0472">Membrane</keyword>
<evidence type="ECO:0000256" key="5">
    <source>
        <dbReference type="ARBA" id="ARBA00023136"/>
    </source>
</evidence>
<feature type="transmembrane region" description="Helical" evidence="6">
    <location>
        <begin position="366"/>
        <end position="389"/>
    </location>
</feature>
<dbReference type="EMBL" id="JBHLXD010000003">
    <property type="protein sequence ID" value="MFC0207371.1"/>
    <property type="molecule type" value="Genomic_DNA"/>
</dbReference>
<evidence type="ECO:0000256" key="3">
    <source>
        <dbReference type="ARBA" id="ARBA00022692"/>
    </source>
</evidence>
<keyword evidence="4 6" id="KW-1133">Transmembrane helix</keyword>
<dbReference type="Pfam" id="PF07690">
    <property type="entry name" value="MFS_1"/>
    <property type="match status" value="1"/>
</dbReference>
<feature type="transmembrane region" description="Helical" evidence="6">
    <location>
        <begin position="123"/>
        <end position="142"/>
    </location>
</feature>
<dbReference type="Proteomes" id="UP001589755">
    <property type="component" value="Unassembled WGS sequence"/>
</dbReference>
<feature type="transmembrane region" description="Helical" evidence="6">
    <location>
        <begin position="296"/>
        <end position="318"/>
    </location>
</feature>
<comment type="caution">
    <text evidence="8">The sequence shown here is derived from an EMBL/GenBank/DDBJ whole genome shotgun (WGS) entry which is preliminary data.</text>
</comment>
<proteinExistence type="predicted"/>
<gene>
    <name evidence="8" type="ORF">ACFFJ2_03040</name>
</gene>
<evidence type="ECO:0000259" key="7">
    <source>
        <dbReference type="PROSITE" id="PS50850"/>
    </source>
</evidence>